<keyword evidence="3" id="KW-0067">ATP-binding</keyword>
<organism evidence="5 6">
    <name type="scientific">Phlyctema vagabunda</name>
    <dbReference type="NCBI Taxonomy" id="108571"/>
    <lineage>
        <taxon>Eukaryota</taxon>
        <taxon>Fungi</taxon>
        <taxon>Dikarya</taxon>
        <taxon>Ascomycota</taxon>
        <taxon>Pezizomycotina</taxon>
        <taxon>Leotiomycetes</taxon>
        <taxon>Helotiales</taxon>
        <taxon>Dermateaceae</taxon>
        <taxon>Phlyctema</taxon>
    </lineage>
</organism>
<dbReference type="InterPro" id="IPR027417">
    <property type="entry name" value="P-loop_NTPase"/>
</dbReference>
<evidence type="ECO:0000313" key="6">
    <source>
        <dbReference type="Proteomes" id="UP001629113"/>
    </source>
</evidence>
<dbReference type="SUPFAM" id="SSF52540">
    <property type="entry name" value="P-loop containing nucleoside triphosphate hydrolases"/>
    <property type="match status" value="1"/>
</dbReference>
<dbReference type="Gene3D" id="3.40.50.300">
    <property type="entry name" value="P-loop containing nucleotide triphosphate hydrolases"/>
    <property type="match status" value="1"/>
</dbReference>
<dbReference type="EMBL" id="JBFCZG010000002">
    <property type="protein sequence ID" value="KAL3425961.1"/>
    <property type="molecule type" value="Genomic_DNA"/>
</dbReference>
<comment type="caution">
    <text evidence="5">The sequence shown here is derived from an EMBL/GenBank/DDBJ whole genome shotgun (WGS) entry which is preliminary data.</text>
</comment>
<accession>A0ABR4PSS4</accession>
<keyword evidence="1" id="KW-0547">Nucleotide-binding</keyword>
<dbReference type="Proteomes" id="UP001629113">
    <property type="component" value="Unassembled WGS sequence"/>
</dbReference>
<evidence type="ECO:0000313" key="5">
    <source>
        <dbReference type="EMBL" id="KAL3425961.1"/>
    </source>
</evidence>
<name>A0ABR4PSS4_9HELO</name>
<protein>
    <recommendedName>
        <fullName evidence="4">SNF2 N-terminal domain-containing protein</fullName>
    </recommendedName>
</protein>
<dbReference type="Pfam" id="PF00176">
    <property type="entry name" value="SNF2-rel_dom"/>
    <property type="match status" value="1"/>
</dbReference>
<evidence type="ECO:0000256" key="2">
    <source>
        <dbReference type="ARBA" id="ARBA00022801"/>
    </source>
</evidence>
<gene>
    <name evidence="5" type="ORF">PVAG01_02752</name>
</gene>
<keyword evidence="2" id="KW-0378">Hydrolase</keyword>
<dbReference type="InterPro" id="IPR050628">
    <property type="entry name" value="SNF2_RAD54_helicase_TF"/>
</dbReference>
<reference evidence="5 6" key="1">
    <citation type="submission" date="2024-06" db="EMBL/GenBank/DDBJ databases">
        <title>Complete genome of Phlyctema vagabunda strain 19-DSS-EL-015.</title>
        <authorList>
            <person name="Fiorenzani C."/>
        </authorList>
    </citation>
    <scope>NUCLEOTIDE SEQUENCE [LARGE SCALE GENOMIC DNA]</scope>
    <source>
        <strain evidence="5 6">19-DSS-EL-015</strain>
    </source>
</reference>
<dbReference type="InterPro" id="IPR000330">
    <property type="entry name" value="SNF2_N"/>
</dbReference>
<feature type="domain" description="SNF2 N-terminal" evidence="4">
    <location>
        <begin position="6"/>
        <end position="179"/>
    </location>
</feature>
<keyword evidence="6" id="KW-1185">Reference proteome</keyword>
<evidence type="ECO:0000256" key="1">
    <source>
        <dbReference type="ARBA" id="ARBA00022741"/>
    </source>
</evidence>
<sequence length="181" mass="20897">MSLTPYQITGIDRILQFVKDSRLNGYIVADQTGLRKPFQYISIIQAIANKRRQKQIAYRIARAEVDSVIDRYIEIDEENARSIADRQEPLPSDLDAILSEPVLDMALAKPTLVVVPPHLVRQWVDEIKRINKDFAVHLYHGDTREHSDSYRYISGYLETDNELFDGNELRPKTLVITSIRT</sequence>
<evidence type="ECO:0000256" key="3">
    <source>
        <dbReference type="ARBA" id="ARBA00022840"/>
    </source>
</evidence>
<evidence type="ECO:0000259" key="4">
    <source>
        <dbReference type="Pfam" id="PF00176"/>
    </source>
</evidence>
<dbReference type="PANTHER" id="PTHR45626">
    <property type="entry name" value="TRANSCRIPTION TERMINATION FACTOR 2-RELATED"/>
    <property type="match status" value="1"/>
</dbReference>
<proteinExistence type="predicted"/>